<evidence type="ECO:0000313" key="5">
    <source>
        <dbReference type="EMBL" id="QFY42181.1"/>
    </source>
</evidence>
<dbReference type="Gene3D" id="3.10.560.10">
    <property type="entry name" value="Outer membrane lipoprotein wza domain like"/>
    <property type="match status" value="1"/>
</dbReference>
<dbReference type="PANTHER" id="PTHR33619">
    <property type="entry name" value="POLYSACCHARIDE EXPORT PROTEIN GFCE-RELATED"/>
    <property type="match status" value="1"/>
</dbReference>
<organism evidence="5 6">
    <name type="scientific">Candidatus Methylospira mobilis</name>
    <dbReference type="NCBI Taxonomy" id="1808979"/>
    <lineage>
        <taxon>Bacteria</taxon>
        <taxon>Pseudomonadati</taxon>
        <taxon>Pseudomonadota</taxon>
        <taxon>Gammaproteobacteria</taxon>
        <taxon>Methylococcales</taxon>
        <taxon>Methylococcaceae</taxon>
        <taxon>Candidatus Methylospira</taxon>
    </lineage>
</organism>
<dbReference type="GO" id="GO:0015159">
    <property type="term" value="F:polysaccharide transmembrane transporter activity"/>
    <property type="evidence" value="ECO:0007669"/>
    <property type="project" value="InterPro"/>
</dbReference>
<evidence type="ECO:0000259" key="3">
    <source>
        <dbReference type="Pfam" id="PF02563"/>
    </source>
</evidence>
<dbReference type="KEGG" id="mmob:F6R98_05645"/>
<dbReference type="InterPro" id="IPR003715">
    <property type="entry name" value="Poly_export_N"/>
</dbReference>
<dbReference type="Pfam" id="PF02563">
    <property type="entry name" value="Poly_export"/>
    <property type="match status" value="1"/>
</dbReference>
<reference evidence="5 6" key="1">
    <citation type="submission" date="2019-09" db="EMBL/GenBank/DDBJ databases">
        <title>Ecophysiology of the spiral-shaped methanotroph Methylospira mobilis as revealed by the complete genome sequence.</title>
        <authorList>
            <person name="Oshkin I.Y."/>
            <person name="Dedysh S.N."/>
            <person name="Miroshnikov K."/>
            <person name="Danilova O.V."/>
            <person name="Hakobyan A."/>
            <person name="Liesack W."/>
        </authorList>
    </citation>
    <scope>NUCLEOTIDE SEQUENCE [LARGE SCALE GENOMIC DNA]</scope>
    <source>
        <strain evidence="5 6">Shm1</strain>
    </source>
</reference>
<protein>
    <submittedName>
        <fullName evidence="5">Polysaccharide export protein</fullName>
    </submittedName>
</protein>
<evidence type="ECO:0000259" key="4">
    <source>
        <dbReference type="Pfam" id="PF10531"/>
    </source>
</evidence>
<dbReference type="PANTHER" id="PTHR33619:SF3">
    <property type="entry name" value="POLYSACCHARIDE EXPORT PROTEIN GFCE-RELATED"/>
    <property type="match status" value="1"/>
</dbReference>
<keyword evidence="1 2" id="KW-0732">Signal</keyword>
<name>A0A5Q0BJ01_9GAMM</name>
<feature type="domain" description="Soluble ligand binding" evidence="4">
    <location>
        <begin position="109"/>
        <end position="148"/>
    </location>
</feature>
<accession>A0A5Q0BJ01</accession>
<dbReference type="AlphaFoldDB" id="A0A5Q0BJ01"/>
<feature type="domain" description="Polysaccharide export protein N-terminal" evidence="3">
    <location>
        <begin position="31"/>
        <end position="103"/>
    </location>
</feature>
<dbReference type="OrthoDB" id="9808421at2"/>
<dbReference type="InterPro" id="IPR049712">
    <property type="entry name" value="Poly_export"/>
</dbReference>
<dbReference type="Gene3D" id="3.30.1950.10">
    <property type="entry name" value="wza like domain"/>
    <property type="match status" value="1"/>
</dbReference>
<dbReference type="Proteomes" id="UP000325755">
    <property type="component" value="Chromosome"/>
</dbReference>
<dbReference type="InParanoid" id="A0A5Q0BJ01"/>
<gene>
    <name evidence="5" type="ORF">F6R98_05645</name>
</gene>
<evidence type="ECO:0000256" key="1">
    <source>
        <dbReference type="ARBA" id="ARBA00022729"/>
    </source>
</evidence>
<sequence length="182" mass="20053">MVRFFLGIFAGLMLFSSSFAAPEQAAPSAISEYKLGPGDEIKILVVGSPDLSLDFILSDAGTISFPFLGEIYVKQMTASKLEAYLQGRLSQGYLVNPQVNVRIVKYRPFFVTGEVVRPGGYPYQPALTAYMAVTLAGGFTERAARRDLLVIHEDDPDHEPREIGLSDRVRPGDIIVVEESFF</sequence>
<keyword evidence="6" id="KW-1185">Reference proteome</keyword>
<evidence type="ECO:0000256" key="2">
    <source>
        <dbReference type="SAM" id="SignalP"/>
    </source>
</evidence>
<dbReference type="EMBL" id="CP044205">
    <property type="protein sequence ID" value="QFY42181.1"/>
    <property type="molecule type" value="Genomic_DNA"/>
</dbReference>
<dbReference type="InterPro" id="IPR019554">
    <property type="entry name" value="Soluble_ligand-bd"/>
</dbReference>
<evidence type="ECO:0000313" key="6">
    <source>
        <dbReference type="Proteomes" id="UP000325755"/>
    </source>
</evidence>
<proteinExistence type="predicted"/>
<feature type="chain" id="PRO_5024988277" evidence="2">
    <location>
        <begin position="21"/>
        <end position="182"/>
    </location>
</feature>
<dbReference type="Pfam" id="PF10531">
    <property type="entry name" value="SLBB"/>
    <property type="match status" value="1"/>
</dbReference>
<feature type="signal peptide" evidence="2">
    <location>
        <begin position="1"/>
        <end position="20"/>
    </location>
</feature>